<comment type="caution">
    <text evidence="1">The sequence shown here is derived from an EMBL/GenBank/DDBJ whole genome shotgun (WGS) entry which is preliminary data.</text>
</comment>
<evidence type="ECO:0000313" key="1">
    <source>
        <dbReference type="EMBL" id="MFC7278294.1"/>
    </source>
</evidence>
<dbReference type="Proteomes" id="UP001596548">
    <property type="component" value="Unassembled WGS sequence"/>
</dbReference>
<sequence length="63" mass="6735">MELPTAMIIGVGQVRRRFEESAPDAPAVPAPERAPGQRRARAALARGLIRLAHALAPPEPACR</sequence>
<reference evidence="2" key="1">
    <citation type="journal article" date="2019" name="Int. J. Syst. Evol. Microbiol.">
        <title>The Global Catalogue of Microorganisms (GCM) 10K type strain sequencing project: providing services to taxonomists for standard genome sequencing and annotation.</title>
        <authorList>
            <consortium name="The Broad Institute Genomics Platform"/>
            <consortium name="The Broad Institute Genome Sequencing Center for Infectious Disease"/>
            <person name="Wu L."/>
            <person name="Ma J."/>
        </authorList>
    </citation>
    <scope>NUCLEOTIDE SEQUENCE [LARGE SCALE GENOMIC DNA]</scope>
    <source>
        <strain evidence="2">XZYJT-10</strain>
    </source>
</reference>
<protein>
    <submittedName>
        <fullName evidence="1">Uncharacterized protein</fullName>
    </submittedName>
</protein>
<evidence type="ECO:0000313" key="2">
    <source>
        <dbReference type="Proteomes" id="UP001596548"/>
    </source>
</evidence>
<dbReference type="EMBL" id="JBHTBJ010000031">
    <property type="protein sequence ID" value="MFC7278294.1"/>
    <property type="molecule type" value="Genomic_DNA"/>
</dbReference>
<name>A0ABW2I135_9ACTN</name>
<accession>A0ABW2I135</accession>
<gene>
    <name evidence="1" type="ORF">ACFQS1_30295</name>
</gene>
<organism evidence="1 2">
    <name type="scientific">Paractinoplanes rhizophilus</name>
    <dbReference type="NCBI Taxonomy" id="1416877"/>
    <lineage>
        <taxon>Bacteria</taxon>
        <taxon>Bacillati</taxon>
        <taxon>Actinomycetota</taxon>
        <taxon>Actinomycetes</taxon>
        <taxon>Micromonosporales</taxon>
        <taxon>Micromonosporaceae</taxon>
        <taxon>Paractinoplanes</taxon>
    </lineage>
</organism>
<dbReference type="RefSeq" id="WP_378974992.1">
    <property type="nucleotide sequence ID" value="NZ_JBHTBJ010000031.1"/>
</dbReference>
<proteinExistence type="predicted"/>
<keyword evidence="2" id="KW-1185">Reference proteome</keyword>